<name>A0AAW1M791_SAPOF</name>
<dbReference type="GO" id="GO:0008725">
    <property type="term" value="F:DNA-3-methyladenine glycosylase activity"/>
    <property type="evidence" value="ECO:0007669"/>
    <property type="project" value="InterPro"/>
</dbReference>
<keyword evidence="1" id="KW-0479">Metal-binding</keyword>
<evidence type="ECO:0000256" key="1">
    <source>
        <dbReference type="PIRSR" id="PIRSR605019-1"/>
    </source>
</evidence>
<keyword evidence="4" id="KW-1185">Reference proteome</keyword>
<dbReference type="EMBL" id="JBDFQZ010000003">
    <property type="protein sequence ID" value="KAK9741247.1"/>
    <property type="molecule type" value="Genomic_DNA"/>
</dbReference>
<feature type="binding site" evidence="1">
    <location>
        <position position="367"/>
    </location>
    <ligand>
        <name>Zn(2+)</name>
        <dbReference type="ChEBI" id="CHEBI:29105"/>
    </ligand>
</feature>
<dbReference type="InterPro" id="IPR005019">
    <property type="entry name" value="Adenine_glyco"/>
</dbReference>
<dbReference type="SUPFAM" id="SSF48150">
    <property type="entry name" value="DNA-glycosylase"/>
    <property type="match status" value="1"/>
</dbReference>
<evidence type="ECO:0000313" key="3">
    <source>
        <dbReference type="EMBL" id="KAK9741247.1"/>
    </source>
</evidence>
<gene>
    <name evidence="3" type="ORF">RND81_03G092100</name>
</gene>
<sequence length="386" mass="42690">MITVERKLMSSPSVDGGPVLRPTCKLFPKPIEGRKSLDKRITPTPPSSTLGSPRPPAIKRGCENNGLNTSSDKIIIPRSTLTRSLSTLEVKKSKKLVGNNGINNNSNISNYGNSNDIDSSLMSSYSYSSSLITKSPGSIAAVRREQMAIQTAHRKMRIAHYGRSKSAKYESKVSPLIDSVGNVMRASETIVLERRCTSVTPNSDPLYVAYHDEEWGVPIHDDKRLFELLVLSGAQVGSDWASILRKRQDYRDAFAGFDAEIVANFTEKQIITIATQYAIDISRVRGVVDNATRILEIKLEYGSFSKYIWGFVNGKPICPQYKFANKIPVKTSKSESISKDMVRRGFRTVGPTAVYSFMQAAGLTNDHLTTCYRHLECSALASSSFN</sequence>
<feature type="region of interest" description="Disordered" evidence="2">
    <location>
        <begin position="1"/>
        <end position="70"/>
    </location>
</feature>
<keyword evidence="1" id="KW-0862">Zinc</keyword>
<comment type="caution">
    <text evidence="3">The sequence shown here is derived from an EMBL/GenBank/DDBJ whole genome shotgun (WGS) entry which is preliminary data.</text>
</comment>
<feature type="compositionally biased region" description="Basic and acidic residues" evidence="2">
    <location>
        <begin position="31"/>
        <end position="41"/>
    </location>
</feature>
<feature type="binding site" evidence="1">
    <location>
        <position position="371"/>
    </location>
    <ligand>
        <name>Zn(2+)</name>
        <dbReference type="ChEBI" id="CHEBI:29105"/>
    </ligand>
</feature>
<dbReference type="AlphaFoldDB" id="A0AAW1M791"/>
<dbReference type="InterPro" id="IPR011257">
    <property type="entry name" value="DNA_glycosylase"/>
</dbReference>
<dbReference type="Proteomes" id="UP001443914">
    <property type="component" value="Unassembled WGS sequence"/>
</dbReference>
<dbReference type="PANTHER" id="PTHR31116:SF4">
    <property type="entry name" value="DNA GLYCOSYLASE SUPERFAMILY PROTEIN"/>
    <property type="match status" value="1"/>
</dbReference>
<evidence type="ECO:0000256" key="2">
    <source>
        <dbReference type="SAM" id="MobiDB-lite"/>
    </source>
</evidence>
<protein>
    <recommendedName>
        <fullName evidence="5">DNA-3-methyladenine glycosylase I</fullName>
    </recommendedName>
</protein>
<dbReference type="Gene3D" id="1.10.340.30">
    <property type="entry name" value="Hypothetical protein, domain 2"/>
    <property type="match status" value="1"/>
</dbReference>
<organism evidence="3 4">
    <name type="scientific">Saponaria officinalis</name>
    <name type="common">Common soapwort</name>
    <name type="synonym">Lychnis saponaria</name>
    <dbReference type="NCBI Taxonomy" id="3572"/>
    <lineage>
        <taxon>Eukaryota</taxon>
        <taxon>Viridiplantae</taxon>
        <taxon>Streptophyta</taxon>
        <taxon>Embryophyta</taxon>
        <taxon>Tracheophyta</taxon>
        <taxon>Spermatophyta</taxon>
        <taxon>Magnoliopsida</taxon>
        <taxon>eudicotyledons</taxon>
        <taxon>Gunneridae</taxon>
        <taxon>Pentapetalae</taxon>
        <taxon>Caryophyllales</taxon>
        <taxon>Caryophyllaceae</taxon>
        <taxon>Caryophylleae</taxon>
        <taxon>Saponaria</taxon>
    </lineage>
</organism>
<evidence type="ECO:0008006" key="5">
    <source>
        <dbReference type="Google" id="ProtNLM"/>
    </source>
</evidence>
<feature type="binding site" evidence="1">
    <location>
        <position position="211"/>
    </location>
    <ligand>
        <name>Zn(2+)</name>
        <dbReference type="ChEBI" id="CHEBI:29105"/>
    </ligand>
</feature>
<dbReference type="GO" id="GO:0046872">
    <property type="term" value="F:metal ion binding"/>
    <property type="evidence" value="ECO:0007669"/>
    <property type="project" value="UniProtKB-KW"/>
</dbReference>
<reference evidence="3" key="1">
    <citation type="submission" date="2024-03" db="EMBL/GenBank/DDBJ databases">
        <title>WGS assembly of Saponaria officinalis var. Norfolk2.</title>
        <authorList>
            <person name="Jenkins J."/>
            <person name="Shu S."/>
            <person name="Grimwood J."/>
            <person name="Barry K."/>
            <person name="Goodstein D."/>
            <person name="Schmutz J."/>
            <person name="Leebens-Mack J."/>
            <person name="Osbourn A."/>
        </authorList>
    </citation>
    <scope>NUCLEOTIDE SEQUENCE [LARGE SCALE GENOMIC DNA]</scope>
    <source>
        <strain evidence="3">JIC</strain>
    </source>
</reference>
<proteinExistence type="predicted"/>
<dbReference type="PANTHER" id="PTHR31116">
    <property type="entry name" value="OS04G0501200 PROTEIN"/>
    <property type="match status" value="1"/>
</dbReference>
<dbReference type="Pfam" id="PF03352">
    <property type="entry name" value="Adenine_glyco"/>
    <property type="match status" value="1"/>
</dbReference>
<accession>A0AAW1M791</accession>
<evidence type="ECO:0000313" key="4">
    <source>
        <dbReference type="Proteomes" id="UP001443914"/>
    </source>
</evidence>
<feature type="binding site" evidence="1">
    <location>
        <position position="196"/>
    </location>
    <ligand>
        <name>Zn(2+)</name>
        <dbReference type="ChEBI" id="CHEBI:29105"/>
    </ligand>
</feature>
<dbReference type="GO" id="GO:0006284">
    <property type="term" value="P:base-excision repair"/>
    <property type="evidence" value="ECO:0007669"/>
    <property type="project" value="InterPro"/>
</dbReference>